<protein>
    <submittedName>
        <fullName evidence="7">Oxidoreductase</fullName>
    </submittedName>
</protein>
<evidence type="ECO:0000313" key="7">
    <source>
        <dbReference type="EMBL" id="GHD46472.1"/>
    </source>
</evidence>
<keyword evidence="4" id="KW-0521">NADP</keyword>
<dbReference type="RefSeq" id="WP_189988385.1">
    <property type="nucleotide sequence ID" value="NZ_BMZS01000003.1"/>
</dbReference>
<dbReference type="AlphaFoldDB" id="A0A919CNR6"/>
<dbReference type="Gene3D" id="3.20.20.70">
    <property type="entry name" value="Aldolase class I"/>
    <property type="match status" value="1"/>
</dbReference>
<dbReference type="InterPro" id="IPR013785">
    <property type="entry name" value="Aldolase_TIM"/>
</dbReference>
<dbReference type="PANTHER" id="PTHR43303">
    <property type="entry name" value="NADPH DEHYDROGENASE C23G7.10C-RELATED"/>
    <property type="match status" value="1"/>
</dbReference>
<dbReference type="GO" id="GO:0010181">
    <property type="term" value="F:FMN binding"/>
    <property type="evidence" value="ECO:0007669"/>
    <property type="project" value="InterPro"/>
</dbReference>
<comment type="caution">
    <text evidence="7">The sequence shown here is derived from an EMBL/GenBank/DDBJ whole genome shotgun (WGS) entry which is preliminary data.</text>
</comment>
<evidence type="ECO:0000256" key="5">
    <source>
        <dbReference type="ARBA" id="ARBA00023002"/>
    </source>
</evidence>
<keyword evidence="5" id="KW-0560">Oxidoreductase</keyword>
<sequence>MSQLFSPITLRDVTFNNRLVVAPMCQYLADDGNANDWHLMHLGQLSMGAGGLVFTEATHVSPEGRITPKCLGIWSDDNERTLKRVVDFCNTHGVARMGIQLAHAGRKASVNTPLNGSKPLAANAGAWQTLGPTALPYADWPAPKALDDDGLAMVKAQFVSATERSARIGFDVAQVHNAHGYLLHQFLSPLSNQRNDGYGGSIEGRMRFPLEVFEACRAVWPENKPLGIRVSASDWVEGGLTVEEVVEFGKALKEKGCDFIDVSSGGNDPNQKIALGPGYQVPFAEQIRREVGIPVMAVGLITDPHQAESVVASGKADFVAIARGAMDNPRWAWHAARALGADTEYPAQYVRCRPDNWRAAPPVMAPAAE</sequence>
<proteinExistence type="predicted"/>
<dbReference type="CDD" id="cd02932">
    <property type="entry name" value="OYE_YqiM_FMN"/>
    <property type="match status" value="1"/>
</dbReference>
<dbReference type="InterPro" id="IPR001155">
    <property type="entry name" value="OxRdtase_FMN_N"/>
</dbReference>
<evidence type="ECO:0000256" key="2">
    <source>
        <dbReference type="ARBA" id="ARBA00022630"/>
    </source>
</evidence>
<reference evidence="7" key="1">
    <citation type="journal article" date="2014" name="Int. J. Syst. Evol. Microbiol.">
        <title>Complete genome sequence of Corynebacterium casei LMG S-19264T (=DSM 44701T), isolated from a smear-ripened cheese.</title>
        <authorList>
            <consortium name="US DOE Joint Genome Institute (JGI-PGF)"/>
            <person name="Walter F."/>
            <person name="Albersmeier A."/>
            <person name="Kalinowski J."/>
            <person name="Ruckert C."/>
        </authorList>
    </citation>
    <scope>NUCLEOTIDE SEQUENCE</scope>
    <source>
        <strain evidence="7">KCTC 42651</strain>
    </source>
</reference>
<dbReference type="PANTHER" id="PTHR43303:SF4">
    <property type="entry name" value="NADPH DEHYDROGENASE C23G7.10C-RELATED"/>
    <property type="match status" value="1"/>
</dbReference>
<feature type="domain" description="NADH:flavin oxidoreductase/NADH oxidase N-terminal" evidence="6">
    <location>
        <begin position="3"/>
        <end position="336"/>
    </location>
</feature>
<organism evidence="7 8">
    <name type="scientific">Thalassobaculum fulvum</name>
    <dbReference type="NCBI Taxonomy" id="1633335"/>
    <lineage>
        <taxon>Bacteria</taxon>
        <taxon>Pseudomonadati</taxon>
        <taxon>Pseudomonadota</taxon>
        <taxon>Alphaproteobacteria</taxon>
        <taxon>Rhodospirillales</taxon>
        <taxon>Thalassobaculaceae</taxon>
        <taxon>Thalassobaculum</taxon>
    </lineage>
</organism>
<dbReference type="InterPro" id="IPR044152">
    <property type="entry name" value="YqjM-like"/>
</dbReference>
<evidence type="ECO:0000256" key="3">
    <source>
        <dbReference type="ARBA" id="ARBA00022643"/>
    </source>
</evidence>
<keyword evidence="8" id="KW-1185">Reference proteome</keyword>
<name>A0A919CNR6_9PROT</name>
<dbReference type="Pfam" id="PF00724">
    <property type="entry name" value="Oxidored_FMN"/>
    <property type="match status" value="1"/>
</dbReference>
<keyword evidence="2" id="KW-0285">Flavoprotein</keyword>
<comment type="cofactor">
    <cofactor evidence="1">
        <name>FMN</name>
        <dbReference type="ChEBI" id="CHEBI:58210"/>
    </cofactor>
</comment>
<evidence type="ECO:0000256" key="1">
    <source>
        <dbReference type="ARBA" id="ARBA00001917"/>
    </source>
</evidence>
<dbReference type="GO" id="GO:0003959">
    <property type="term" value="F:NADPH dehydrogenase activity"/>
    <property type="evidence" value="ECO:0007669"/>
    <property type="project" value="InterPro"/>
</dbReference>
<dbReference type="EMBL" id="BMZS01000003">
    <property type="protein sequence ID" value="GHD46472.1"/>
    <property type="molecule type" value="Genomic_DNA"/>
</dbReference>
<evidence type="ECO:0000259" key="6">
    <source>
        <dbReference type="Pfam" id="PF00724"/>
    </source>
</evidence>
<accession>A0A919CNR6</accession>
<keyword evidence="3" id="KW-0288">FMN</keyword>
<dbReference type="SUPFAM" id="SSF51395">
    <property type="entry name" value="FMN-linked oxidoreductases"/>
    <property type="match status" value="1"/>
</dbReference>
<gene>
    <name evidence="7" type="ORF">GCM10017083_15620</name>
</gene>
<dbReference type="GO" id="GO:0050661">
    <property type="term" value="F:NADP binding"/>
    <property type="evidence" value="ECO:0007669"/>
    <property type="project" value="InterPro"/>
</dbReference>
<evidence type="ECO:0000313" key="8">
    <source>
        <dbReference type="Proteomes" id="UP000630353"/>
    </source>
</evidence>
<reference evidence="7" key="2">
    <citation type="submission" date="2020-09" db="EMBL/GenBank/DDBJ databases">
        <authorList>
            <person name="Sun Q."/>
            <person name="Kim S."/>
        </authorList>
    </citation>
    <scope>NUCLEOTIDE SEQUENCE</scope>
    <source>
        <strain evidence="7">KCTC 42651</strain>
    </source>
</reference>
<evidence type="ECO:0000256" key="4">
    <source>
        <dbReference type="ARBA" id="ARBA00022857"/>
    </source>
</evidence>
<dbReference type="Proteomes" id="UP000630353">
    <property type="component" value="Unassembled WGS sequence"/>
</dbReference>